<dbReference type="Gene3D" id="2.40.330.10">
    <property type="entry name" value="DNA-binding pseudobarrel domain"/>
    <property type="match status" value="1"/>
</dbReference>
<evidence type="ECO:0000256" key="1">
    <source>
        <dbReference type="ARBA" id="ARBA00004123"/>
    </source>
</evidence>
<keyword evidence="5" id="KW-0539">Nucleus</keyword>
<protein>
    <recommendedName>
        <fullName evidence="6">TF-B3 domain-containing protein</fullName>
    </recommendedName>
</protein>
<gene>
    <name evidence="7" type="ORF">C2S53_009099</name>
</gene>
<evidence type="ECO:0000259" key="6">
    <source>
        <dbReference type="PROSITE" id="PS50863"/>
    </source>
</evidence>
<evidence type="ECO:0000256" key="3">
    <source>
        <dbReference type="ARBA" id="ARBA00023125"/>
    </source>
</evidence>
<dbReference type="InterPro" id="IPR003340">
    <property type="entry name" value="B3_DNA-bd"/>
</dbReference>
<keyword evidence="4" id="KW-0804">Transcription</keyword>
<evidence type="ECO:0000313" key="8">
    <source>
        <dbReference type="Proteomes" id="UP001190926"/>
    </source>
</evidence>
<dbReference type="GO" id="GO:0003677">
    <property type="term" value="F:DNA binding"/>
    <property type="evidence" value="ECO:0007669"/>
    <property type="project" value="UniProtKB-KW"/>
</dbReference>
<dbReference type="GO" id="GO:0005634">
    <property type="term" value="C:nucleus"/>
    <property type="evidence" value="ECO:0007669"/>
    <property type="project" value="UniProtKB-SubCell"/>
</dbReference>
<dbReference type="PROSITE" id="PS50863">
    <property type="entry name" value="B3"/>
    <property type="match status" value="1"/>
</dbReference>
<dbReference type="EMBL" id="SDAM02000086">
    <property type="protein sequence ID" value="KAH6831624.1"/>
    <property type="molecule type" value="Genomic_DNA"/>
</dbReference>
<sequence length="108" mass="12468">MCRNKENDLICFDQGWPQFVDRHALTIGDLLLFELTPNDLHFNVTVFDSSACEKMFKEKEQANDALITAKMSSIGEAEKGIPYFEKTMVPHLATPRPSVVRFMFLFMY</sequence>
<comment type="caution">
    <text evidence="7">The sequence shown here is derived from an EMBL/GenBank/DDBJ whole genome shotgun (WGS) entry which is preliminary data.</text>
</comment>
<accession>A0AAD4P972</accession>
<dbReference type="PANTHER" id="PTHR31920">
    <property type="entry name" value="B3 DOMAIN-CONTAINING"/>
    <property type="match status" value="1"/>
</dbReference>
<organism evidence="7 8">
    <name type="scientific">Perilla frutescens var. hirtella</name>
    <name type="common">Perilla citriodora</name>
    <name type="synonym">Perilla setoyensis</name>
    <dbReference type="NCBI Taxonomy" id="608512"/>
    <lineage>
        <taxon>Eukaryota</taxon>
        <taxon>Viridiplantae</taxon>
        <taxon>Streptophyta</taxon>
        <taxon>Embryophyta</taxon>
        <taxon>Tracheophyta</taxon>
        <taxon>Spermatophyta</taxon>
        <taxon>Magnoliopsida</taxon>
        <taxon>eudicotyledons</taxon>
        <taxon>Gunneridae</taxon>
        <taxon>Pentapetalae</taxon>
        <taxon>asterids</taxon>
        <taxon>lamiids</taxon>
        <taxon>Lamiales</taxon>
        <taxon>Lamiaceae</taxon>
        <taxon>Nepetoideae</taxon>
        <taxon>Elsholtzieae</taxon>
        <taxon>Perilla</taxon>
    </lineage>
</organism>
<dbReference type="Proteomes" id="UP001190926">
    <property type="component" value="Unassembled WGS sequence"/>
</dbReference>
<dbReference type="PANTHER" id="PTHR31920:SF149">
    <property type="entry name" value="B3 DOMAIN-CONTAINING PROTEIN OS01G0723500-LIKE ISOFORM X1"/>
    <property type="match status" value="1"/>
</dbReference>
<name>A0AAD4P972_PERFH</name>
<dbReference type="AlphaFoldDB" id="A0AAD4P972"/>
<dbReference type="SUPFAM" id="SSF101936">
    <property type="entry name" value="DNA-binding pseudobarrel domain"/>
    <property type="match status" value="1"/>
</dbReference>
<evidence type="ECO:0000256" key="2">
    <source>
        <dbReference type="ARBA" id="ARBA00023015"/>
    </source>
</evidence>
<proteinExistence type="predicted"/>
<dbReference type="InterPro" id="IPR015300">
    <property type="entry name" value="DNA-bd_pseudobarrel_sf"/>
</dbReference>
<evidence type="ECO:0000256" key="5">
    <source>
        <dbReference type="ARBA" id="ARBA00023242"/>
    </source>
</evidence>
<dbReference type="CDD" id="cd10017">
    <property type="entry name" value="B3_DNA"/>
    <property type="match status" value="1"/>
</dbReference>
<comment type="subcellular location">
    <subcellularLocation>
        <location evidence="1">Nucleus</location>
    </subcellularLocation>
</comment>
<keyword evidence="3" id="KW-0238">DNA-binding</keyword>
<keyword evidence="8" id="KW-1185">Reference proteome</keyword>
<evidence type="ECO:0000313" key="7">
    <source>
        <dbReference type="EMBL" id="KAH6831624.1"/>
    </source>
</evidence>
<reference evidence="7 8" key="1">
    <citation type="journal article" date="2021" name="Nat. Commun.">
        <title>Incipient diploidization of the medicinal plant Perilla within 10,000 years.</title>
        <authorList>
            <person name="Zhang Y."/>
            <person name="Shen Q."/>
            <person name="Leng L."/>
            <person name="Zhang D."/>
            <person name="Chen S."/>
            <person name="Shi Y."/>
            <person name="Ning Z."/>
            <person name="Chen S."/>
        </authorList>
    </citation>
    <scope>NUCLEOTIDE SEQUENCE [LARGE SCALE GENOMIC DNA]</scope>
    <source>
        <strain evidence="8">cv. PC099</strain>
    </source>
</reference>
<dbReference type="InterPro" id="IPR050655">
    <property type="entry name" value="Plant_B3_domain"/>
</dbReference>
<keyword evidence="2" id="KW-0805">Transcription regulation</keyword>
<evidence type="ECO:0000256" key="4">
    <source>
        <dbReference type="ARBA" id="ARBA00023163"/>
    </source>
</evidence>
<feature type="domain" description="TF-B3" evidence="6">
    <location>
        <begin position="1"/>
        <end position="50"/>
    </location>
</feature>